<name>A0A318ZN95_9EURO</name>
<dbReference type="RefSeq" id="XP_025435051.1">
    <property type="nucleotide sequence ID" value="XM_025570386.1"/>
</dbReference>
<reference evidence="1 2" key="1">
    <citation type="submission" date="2016-12" db="EMBL/GenBank/DDBJ databases">
        <title>The genomes of Aspergillus section Nigri reveals drivers in fungal speciation.</title>
        <authorList>
            <consortium name="DOE Joint Genome Institute"/>
            <person name="Vesth T.C."/>
            <person name="Nybo J."/>
            <person name="Theobald S."/>
            <person name="Brandl J."/>
            <person name="Frisvad J.C."/>
            <person name="Nielsen K.F."/>
            <person name="Lyhne E.K."/>
            <person name="Kogle M.E."/>
            <person name="Kuo A."/>
            <person name="Riley R."/>
            <person name="Clum A."/>
            <person name="Nolan M."/>
            <person name="Lipzen A."/>
            <person name="Salamov A."/>
            <person name="Henrissat B."/>
            <person name="Wiebenga A."/>
            <person name="De Vries R.P."/>
            <person name="Grigoriev I.V."/>
            <person name="Mortensen U.H."/>
            <person name="Andersen M.R."/>
            <person name="Baker S.E."/>
        </authorList>
    </citation>
    <scope>NUCLEOTIDE SEQUENCE [LARGE SCALE GENOMIC DNA]</scope>
    <source>
        <strain evidence="1 2">JOP 1030-1</strain>
    </source>
</reference>
<protein>
    <submittedName>
        <fullName evidence="1">Uncharacterized protein</fullName>
    </submittedName>
</protein>
<gene>
    <name evidence="1" type="ORF">BP01DRAFT_120312</name>
</gene>
<organism evidence="1 2">
    <name type="scientific">Aspergillus saccharolyticus JOP 1030-1</name>
    <dbReference type="NCBI Taxonomy" id="1450539"/>
    <lineage>
        <taxon>Eukaryota</taxon>
        <taxon>Fungi</taxon>
        <taxon>Dikarya</taxon>
        <taxon>Ascomycota</taxon>
        <taxon>Pezizomycotina</taxon>
        <taxon>Eurotiomycetes</taxon>
        <taxon>Eurotiomycetidae</taxon>
        <taxon>Eurotiales</taxon>
        <taxon>Aspergillaceae</taxon>
        <taxon>Aspergillus</taxon>
        <taxon>Aspergillus subgen. Circumdati</taxon>
    </lineage>
</organism>
<evidence type="ECO:0000313" key="1">
    <source>
        <dbReference type="EMBL" id="PYH49069.1"/>
    </source>
</evidence>
<evidence type="ECO:0000313" key="2">
    <source>
        <dbReference type="Proteomes" id="UP000248349"/>
    </source>
</evidence>
<accession>A0A318ZN95</accession>
<keyword evidence="2" id="KW-1185">Reference proteome</keyword>
<proteinExistence type="predicted"/>
<dbReference type="Proteomes" id="UP000248349">
    <property type="component" value="Unassembled WGS sequence"/>
</dbReference>
<dbReference type="AlphaFoldDB" id="A0A318ZN95"/>
<sequence>MTLAPSVQNLDAYLTNSSLALGLSGTFSPRLLAMISRRRRFFRRSDHSIRPAMAATTMMTLRPIAAFVPAGSPTFFAESTERTVLVAVASLVVGVNDEGSDFELSVAVGITAVAKVVAPTTGATPAAVGGSAVEPSALNWVVGSVDEVAEVPAAASPVAAASLGAASQVLAVPAAVLSCAAAGAAAAAAAPAVPAPATEVSVVACVVVSVAGAPVHCPVVPSAVPDQVVPPAAVPAAVVPSAAATGAVAPDAPVPSDVAAPVPAPVPAADAAVSPVVPAAVPAVAAVPVPAPLPAHCPVPAREVSADH</sequence>
<dbReference type="EMBL" id="KZ821220">
    <property type="protein sequence ID" value="PYH49069.1"/>
    <property type="molecule type" value="Genomic_DNA"/>
</dbReference>
<dbReference type="GeneID" id="37071614"/>